<reference evidence="14" key="1">
    <citation type="thesis" date="2020" institute="ProQuest LLC" country="789 East Eisenhower Parkway, Ann Arbor, MI, USA">
        <title>Comparative Genomics and Chromosome Evolution.</title>
        <authorList>
            <person name="Mudd A.B."/>
        </authorList>
    </citation>
    <scope>NUCLEOTIDE SEQUENCE</scope>
    <source>
        <strain evidence="14">HN-11 Male</strain>
        <tissue evidence="14">Kidney and liver</tissue>
    </source>
</reference>
<comment type="subcellular location">
    <subcellularLocation>
        <location evidence="1">Mitochondrion inner membrane</location>
        <topology evidence="1">Peripheral membrane protein</topology>
        <orientation evidence="1">Matrix side</orientation>
    </subcellularLocation>
</comment>
<evidence type="ECO:0000256" key="7">
    <source>
        <dbReference type="ARBA" id="ARBA00022982"/>
    </source>
</evidence>
<keyword evidence="8" id="KW-0496">Mitochondrion</keyword>
<comment type="caution">
    <text evidence="14">The sequence shown here is derived from an EMBL/GenBank/DDBJ whole genome shotgun (WGS) entry which is preliminary data.</text>
</comment>
<keyword evidence="4" id="KW-0813">Transport</keyword>
<proteinExistence type="inferred from homology"/>
<dbReference type="EMBL" id="WNTK01000010">
    <property type="protein sequence ID" value="KAG9476671.1"/>
    <property type="molecule type" value="Genomic_DNA"/>
</dbReference>
<comment type="function">
    <text evidence="10">Accessory subunit that is involved in the functional assembly of the mitochondrial respiratory chain complex I. Complex I has an NADH dehydrogenase activity with ubiquinone as an immediate electron acceptor and mediates the transfer of electrons from NADH to the respiratory chain.</text>
</comment>
<keyword evidence="9" id="KW-0472">Membrane</keyword>
<evidence type="ECO:0000256" key="2">
    <source>
        <dbReference type="ARBA" id="ARBA00008317"/>
    </source>
</evidence>
<dbReference type="Proteomes" id="UP000770717">
    <property type="component" value="Unassembled WGS sequence"/>
</dbReference>
<evidence type="ECO:0000256" key="13">
    <source>
        <dbReference type="SAM" id="MobiDB-lite"/>
    </source>
</evidence>
<evidence type="ECO:0000256" key="1">
    <source>
        <dbReference type="ARBA" id="ARBA00004443"/>
    </source>
</evidence>
<organism evidence="14 15">
    <name type="scientific">Eleutherodactylus coqui</name>
    <name type="common">Puerto Rican coqui</name>
    <dbReference type="NCBI Taxonomy" id="57060"/>
    <lineage>
        <taxon>Eukaryota</taxon>
        <taxon>Metazoa</taxon>
        <taxon>Chordata</taxon>
        <taxon>Craniata</taxon>
        <taxon>Vertebrata</taxon>
        <taxon>Euteleostomi</taxon>
        <taxon>Amphibia</taxon>
        <taxon>Batrachia</taxon>
        <taxon>Anura</taxon>
        <taxon>Neobatrachia</taxon>
        <taxon>Hyloidea</taxon>
        <taxon>Eleutherodactylidae</taxon>
        <taxon>Eleutherodactylinae</taxon>
        <taxon>Eleutherodactylus</taxon>
        <taxon>Eleutherodactylus</taxon>
    </lineage>
</organism>
<feature type="region of interest" description="Disordered" evidence="13">
    <location>
        <begin position="1"/>
        <end position="20"/>
    </location>
</feature>
<evidence type="ECO:0000256" key="9">
    <source>
        <dbReference type="ARBA" id="ARBA00023136"/>
    </source>
</evidence>
<evidence type="ECO:0000256" key="4">
    <source>
        <dbReference type="ARBA" id="ARBA00022448"/>
    </source>
</evidence>
<evidence type="ECO:0000256" key="6">
    <source>
        <dbReference type="ARBA" id="ARBA00022792"/>
    </source>
</evidence>
<dbReference type="OrthoDB" id="6017729at2759"/>
<name>A0A8J6EX99_ELECQ</name>
<evidence type="ECO:0000256" key="5">
    <source>
        <dbReference type="ARBA" id="ARBA00022660"/>
    </source>
</evidence>
<dbReference type="Pfam" id="PF10249">
    <property type="entry name" value="NDUFB10"/>
    <property type="match status" value="1"/>
</dbReference>
<evidence type="ECO:0000313" key="14">
    <source>
        <dbReference type="EMBL" id="KAG9476671.1"/>
    </source>
</evidence>
<protein>
    <recommendedName>
        <fullName evidence="3">NADH dehydrogenase [ubiquinone] 1 beta subcomplex subunit 10</fullName>
    </recommendedName>
    <alternativeName>
        <fullName evidence="11">Complex I-PDSW</fullName>
    </alternativeName>
    <alternativeName>
        <fullName evidence="12">NADH-ubiquinone oxidoreductase PDSW subunit</fullName>
    </alternativeName>
</protein>
<keyword evidence="5" id="KW-0679">Respiratory chain</keyword>
<feature type="compositionally biased region" description="Basic and acidic residues" evidence="13">
    <location>
        <begin position="1"/>
        <end position="11"/>
    </location>
</feature>
<accession>A0A8J6EX99</accession>
<evidence type="ECO:0000256" key="8">
    <source>
        <dbReference type="ARBA" id="ARBA00023128"/>
    </source>
</evidence>
<keyword evidence="15" id="KW-1185">Reference proteome</keyword>
<dbReference type="PANTHER" id="PTHR13094:SF1">
    <property type="entry name" value="NADH DEHYDROGENASE [UBIQUINONE] 1 BETA SUBCOMPLEX SUBUNIT 10"/>
    <property type="match status" value="1"/>
</dbReference>
<dbReference type="InterPro" id="IPR019377">
    <property type="entry name" value="NADH_UbQ_OxRdtase_su10"/>
</dbReference>
<evidence type="ECO:0000256" key="11">
    <source>
        <dbReference type="ARBA" id="ARBA00030372"/>
    </source>
</evidence>
<evidence type="ECO:0000256" key="3">
    <source>
        <dbReference type="ARBA" id="ARBA00014109"/>
    </source>
</evidence>
<gene>
    <name evidence="14" type="ORF">GDO78_002196</name>
</gene>
<dbReference type="GO" id="GO:0005743">
    <property type="term" value="C:mitochondrial inner membrane"/>
    <property type="evidence" value="ECO:0007669"/>
    <property type="project" value="UniProtKB-SubCell"/>
</dbReference>
<dbReference type="PANTHER" id="PTHR13094">
    <property type="entry name" value="NADH-UBIQUINONE OXIDOREDUCTASE PDSW SUBUNIT"/>
    <property type="match status" value="1"/>
</dbReference>
<dbReference type="GO" id="GO:0045271">
    <property type="term" value="C:respiratory chain complex I"/>
    <property type="evidence" value="ECO:0007669"/>
    <property type="project" value="UniProtKB-ARBA"/>
</dbReference>
<keyword evidence="7" id="KW-0249">Electron transport</keyword>
<evidence type="ECO:0000313" key="15">
    <source>
        <dbReference type="Proteomes" id="UP000770717"/>
    </source>
</evidence>
<evidence type="ECO:0000256" key="10">
    <source>
        <dbReference type="ARBA" id="ARBA00024857"/>
    </source>
</evidence>
<dbReference type="InterPro" id="IPR039993">
    <property type="entry name" value="NDUFB10"/>
</dbReference>
<dbReference type="AlphaFoldDB" id="A0A8J6EX99"/>
<comment type="similarity">
    <text evidence="2">Belongs to the complex I NDUFB10 subunit family.</text>
</comment>
<evidence type="ECO:0000256" key="12">
    <source>
        <dbReference type="ARBA" id="ARBA00032549"/>
    </source>
</evidence>
<keyword evidence="6" id="KW-0999">Mitochondrion inner membrane</keyword>
<sequence length="178" mass="20778">MPKSVDKDVYPERPTQTPLQNQEVSRLDPVPLLGYLYSQVVDRPVTALHDLMDHVRGTKRLHYYHREFSRVPDLTACLEEDHVCQYEANQQWKRDYMVDQEIMKILRDNVASCNRREGANAEENCAPVVAQYAEACKAYKSRYAELGYYSGARRCLMKQKARMMDERKKAAQEEANLE</sequence>